<evidence type="ECO:0000313" key="2">
    <source>
        <dbReference type="Proteomes" id="UP000003688"/>
    </source>
</evidence>
<gene>
    <name evidence="1" type="ORF">Cflav_PD0573</name>
</gene>
<keyword evidence="2" id="KW-1185">Reference proteome</keyword>
<evidence type="ECO:0000313" key="1">
    <source>
        <dbReference type="EMBL" id="EEF57352.1"/>
    </source>
</evidence>
<dbReference type="EMBL" id="ABOX02000072">
    <property type="protein sequence ID" value="EEF57352.1"/>
    <property type="molecule type" value="Genomic_DNA"/>
</dbReference>
<proteinExistence type="predicted"/>
<sequence length="30" mass="3013">MVVGDDKDFSIRTEAVGGAFDDLIGGLSGA</sequence>
<dbReference type="AlphaFoldDB" id="B9XS20"/>
<comment type="caution">
    <text evidence="1">The sequence shown here is derived from an EMBL/GenBank/DDBJ whole genome shotgun (WGS) entry which is preliminary data.</text>
</comment>
<protein>
    <submittedName>
        <fullName evidence="1">Uncharacterized protein</fullName>
    </submittedName>
</protein>
<accession>B9XS20</accession>
<name>B9XS20_PEDPL</name>
<reference evidence="1 2" key="1">
    <citation type="journal article" date="2011" name="J. Bacteriol.">
        <title>Genome sequence of 'Pedosphaera parvula' Ellin514, an aerobic Verrucomicrobial isolate from pasture soil.</title>
        <authorList>
            <person name="Kant R."/>
            <person name="van Passel M.W."/>
            <person name="Sangwan P."/>
            <person name="Palva A."/>
            <person name="Lucas S."/>
            <person name="Copeland A."/>
            <person name="Lapidus A."/>
            <person name="Glavina Del Rio T."/>
            <person name="Dalin E."/>
            <person name="Tice H."/>
            <person name="Bruce D."/>
            <person name="Goodwin L."/>
            <person name="Pitluck S."/>
            <person name="Chertkov O."/>
            <person name="Larimer F.W."/>
            <person name="Land M.L."/>
            <person name="Hauser L."/>
            <person name="Brettin T.S."/>
            <person name="Detter J.C."/>
            <person name="Han S."/>
            <person name="de Vos W.M."/>
            <person name="Janssen P.H."/>
            <person name="Smidt H."/>
        </authorList>
    </citation>
    <scope>NUCLEOTIDE SEQUENCE [LARGE SCALE GENOMIC DNA]</scope>
    <source>
        <strain evidence="1 2">Ellin514</strain>
    </source>
</reference>
<organism evidence="1 2">
    <name type="scientific">Pedosphaera parvula (strain Ellin514)</name>
    <dbReference type="NCBI Taxonomy" id="320771"/>
    <lineage>
        <taxon>Bacteria</taxon>
        <taxon>Pseudomonadati</taxon>
        <taxon>Verrucomicrobiota</taxon>
        <taxon>Pedosphaerae</taxon>
        <taxon>Pedosphaerales</taxon>
        <taxon>Pedosphaeraceae</taxon>
        <taxon>Pedosphaera</taxon>
    </lineage>
</organism>
<dbReference type="Proteomes" id="UP000003688">
    <property type="component" value="Unassembled WGS sequence"/>
</dbReference>